<dbReference type="InterPro" id="IPR010987">
    <property type="entry name" value="Glutathione-S-Trfase_C-like"/>
</dbReference>
<dbReference type="SFLD" id="SFLDS00019">
    <property type="entry name" value="Glutathione_Transferase_(cytos"/>
    <property type="match status" value="1"/>
</dbReference>
<dbReference type="PROSITE" id="PS50405">
    <property type="entry name" value="GST_CTER"/>
    <property type="match status" value="1"/>
</dbReference>
<dbReference type="SFLD" id="SFLDG00358">
    <property type="entry name" value="Main_(cytGST)"/>
    <property type="match status" value="1"/>
</dbReference>
<evidence type="ECO:0000259" key="2">
    <source>
        <dbReference type="PROSITE" id="PS50405"/>
    </source>
</evidence>
<dbReference type="InterPro" id="IPR040079">
    <property type="entry name" value="Glutathione_S-Trfase"/>
</dbReference>
<gene>
    <name evidence="3" type="ORF">GCM10023151_19100</name>
</gene>
<dbReference type="RefSeq" id="WP_345292994.1">
    <property type="nucleotide sequence ID" value="NZ_BAABFV010000002.1"/>
</dbReference>
<protein>
    <submittedName>
        <fullName evidence="3">Glutathione S-transferase family protein</fullName>
    </submittedName>
</protein>
<organism evidence="3 4">
    <name type="scientific">Kangiella marina</name>
    <dbReference type="NCBI Taxonomy" id="1079178"/>
    <lineage>
        <taxon>Bacteria</taxon>
        <taxon>Pseudomonadati</taxon>
        <taxon>Pseudomonadota</taxon>
        <taxon>Gammaproteobacteria</taxon>
        <taxon>Kangiellales</taxon>
        <taxon>Kangiellaceae</taxon>
        <taxon>Kangiella</taxon>
    </lineage>
</organism>
<dbReference type="PROSITE" id="PS50404">
    <property type="entry name" value="GST_NTER"/>
    <property type="match status" value="1"/>
</dbReference>
<feature type="domain" description="GST N-terminal" evidence="1">
    <location>
        <begin position="8"/>
        <end position="88"/>
    </location>
</feature>
<feature type="domain" description="GST C-terminal" evidence="2">
    <location>
        <begin position="92"/>
        <end position="211"/>
    </location>
</feature>
<name>A0ABP8IMV5_9GAMM</name>
<dbReference type="Pfam" id="PF02798">
    <property type="entry name" value="GST_N"/>
    <property type="match status" value="1"/>
</dbReference>
<dbReference type="CDD" id="cd03046">
    <property type="entry name" value="GST_N_GTT1_like"/>
    <property type="match status" value="1"/>
</dbReference>
<dbReference type="SFLD" id="SFLDG01150">
    <property type="entry name" value="Main.1:_Beta-like"/>
    <property type="match status" value="1"/>
</dbReference>
<evidence type="ECO:0000259" key="1">
    <source>
        <dbReference type="PROSITE" id="PS50404"/>
    </source>
</evidence>
<proteinExistence type="predicted"/>
<dbReference type="SUPFAM" id="SSF52833">
    <property type="entry name" value="Thioredoxin-like"/>
    <property type="match status" value="1"/>
</dbReference>
<accession>A0ABP8IMV5</accession>
<dbReference type="PANTHER" id="PTHR44051:SF21">
    <property type="entry name" value="GLUTATHIONE S-TRANSFERASE FAMILY PROTEIN"/>
    <property type="match status" value="1"/>
</dbReference>
<dbReference type="EMBL" id="BAABFV010000002">
    <property type="protein sequence ID" value="GAA4363677.1"/>
    <property type="molecule type" value="Genomic_DNA"/>
</dbReference>
<dbReference type="PANTHER" id="PTHR44051">
    <property type="entry name" value="GLUTATHIONE S-TRANSFERASE-RELATED"/>
    <property type="match status" value="1"/>
</dbReference>
<keyword evidence="4" id="KW-1185">Reference proteome</keyword>
<dbReference type="SUPFAM" id="SSF47616">
    <property type="entry name" value="GST C-terminal domain-like"/>
    <property type="match status" value="1"/>
</dbReference>
<reference evidence="4" key="1">
    <citation type="journal article" date="2019" name="Int. J. Syst. Evol. Microbiol.">
        <title>The Global Catalogue of Microorganisms (GCM) 10K type strain sequencing project: providing services to taxonomists for standard genome sequencing and annotation.</title>
        <authorList>
            <consortium name="The Broad Institute Genomics Platform"/>
            <consortium name="The Broad Institute Genome Sequencing Center for Infectious Disease"/>
            <person name="Wu L."/>
            <person name="Ma J."/>
        </authorList>
    </citation>
    <scope>NUCLEOTIDE SEQUENCE [LARGE SCALE GENOMIC DNA]</scope>
    <source>
        <strain evidence="4">JCM 17728</strain>
    </source>
</reference>
<dbReference type="Gene3D" id="1.20.1050.10">
    <property type="match status" value="1"/>
</dbReference>
<dbReference type="Proteomes" id="UP001501011">
    <property type="component" value="Unassembled WGS sequence"/>
</dbReference>
<comment type="caution">
    <text evidence="3">The sequence shown here is derived from an EMBL/GenBank/DDBJ whole genome shotgun (WGS) entry which is preliminary data.</text>
</comment>
<dbReference type="InterPro" id="IPR004045">
    <property type="entry name" value="Glutathione_S-Trfase_N"/>
</dbReference>
<dbReference type="Gene3D" id="3.40.30.10">
    <property type="entry name" value="Glutaredoxin"/>
    <property type="match status" value="1"/>
</dbReference>
<dbReference type="InterPro" id="IPR036282">
    <property type="entry name" value="Glutathione-S-Trfase_C_sf"/>
</dbReference>
<dbReference type="InterPro" id="IPR036249">
    <property type="entry name" value="Thioredoxin-like_sf"/>
</dbReference>
<sequence>MPVSTSQECDLTFYTNPQSRGQIARWMLEEVGAEYRQEVLEYYTSMKSEEYLKINPMGKVPAIVHRGKVVTECAAICAYLADVFPQAGLAPPIDDRSDYYRWLFFSAGPLEAAIVDRSLKVNIKPDQEAMVGYGNYDRVLDVLSAQLLKSAYVAGERFTAADVYVGSHVLWGLQFGSMDMRPGFEDYAAKLAERPAFKAAKLIDEQLIADSEREKSKE</sequence>
<evidence type="ECO:0000313" key="3">
    <source>
        <dbReference type="EMBL" id="GAA4363677.1"/>
    </source>
</evidence>
<dbReference type="CDD" id="cd03207">
    <property type="entry name" value="GST_C_8"/>
    <property type="match status" value="1"/>
</dbReference>
<evidence type="ECO:0000313" key="4">
    <source>
        <dbReference type="Proteomes" id="UP001501011"/>
    </source>
</evidence>